<name>K7A4F8_9ALTE</name>
<keyword evidence="1" id="KW-0472">Membrane</keyword>
<dbReference type="EMBL" id="BAEQ01000055">
    <property type="protein sequence ID" value="GAC30355.1"/>
    <property type="molecule type" value="Genomic_DNA"/>
</dbReference>
<gene>
    <name evidence="2" type="ORF">GPAL_3507</name>
</gene>
<feature type="transmembrane region" description="Helical" evidence="1">
    <location>
        <begin position="7"/>
        <end position="28"/>
    </location>
</feature>
<keyword evidence="1" id="KW-1133">Transmembrane helix</keyword>
<evidence type="ECO:0000313" key="3">
    <source>
        <dbReference type="Proteomes" id="UP000006251"/>
    </source>
</evidence>
<comment type="caution">
    <text evidence="2">The sequence shown here is derived from an EMBL/GenBank/DDBJ whole genome shotgun (WGS) entry which is preliminary data.</text>
</comment>
<keyword evidence="1" id="KW-0812">Transmembrane</keyword>
<proteinExistence type="predicted"/>
<dbReference type="AlphaFoldDB" id="K7A4F8"/>
<protein>
    <submittedName>
        <fullName evidence="2">Uncharacterized protein</fullName>
    </submittedName>
</protein>
<dbReference type="Proteomes" id="UP000006251">
    <property type="component" value="Unassembled WGS sequence"/>
</dbReference>
<evidence type="ECO:0000256" key="1">
    <source>
        <dbReference type="SAM" id="Phobius"/>
    </source>
</evidence>
<reference evidence="3" key="1">
    <citation type="journal article" date="2014" name="Environ. Microbiol.">
        <title>Comparative genomics of the marine bacterial genus Glaciecola reveals the high degree of genomic diversity and genomic characteristic for cold adaptation.</title>
        <authorList>
            <person name="Qin Q.L."/>
            <person name="Xie B.B."/>
            <person name="Yu Y."/>
            <person name="Shu Y.L."/>
            <person name="Rong J.C."/>
            <person name="Zhang Y.J."/>
            <person name="Zhao D.L."/>
            <person name="Chen X.L."/>
            <person name="Zhang X.Y."/>
            <person name="Chen B."/>
            <person name="Zhou B.C."/>
            <person name="Zhang Y.Z."/>
        </authorList>
    </citation>
    <scope>NUCLEOTIDE SEQUENCE [LARGE SCALE GENOMIC DNA]</scope>
    <source>
        <strain evidence="3">ACAM 615</strain>
    </source>
</reference>
<accession>K7A4F8</accession>
<keyword evidence="3" id="KW-1185">Reference proteome</keyword>
<evidence type="ECO:0000313" key="2">
    <source>
        <dbReference type="EMBL" id="GAC30355.1"/>
    </source>
</evidence>
<organism evidence="2 3">
    <name type="scientific">Brumicola pallidula DSM 14239 = ACAM 615</name>
    <dbReference type="NCBI Taxonomy" id="1121922"/>
    <lineage>
        <taxon>Bacteria</taxon>
        <taxon>Pseudomonadati</taxon>
        <taxon>Pseudomonadota</taxon>
        <taxon>Gammaproteobacteria</taxon>
        <taxon>Alteromonadales</taxon>
        <taxon>Alteromonadaceae</taxon>
        <taxon>Brumicola</taxon>
    </lineage>
</organism>
<sequence length="44" mass="5071">MVLIVACLKIVLSYCYFTYFAYFAYFAYFGKNITLLFCCASTAI</sequence>